<dbReference type="InterPro" id="IPR038765">
    <property type="entry name" value="Papain-like_cys_pep_sf"/>
</dbReference>
<dbReference type="SMART" id="SM00645">
    <property type="entry name" value="Pept_C1"/>
    <property type="match status" value="1"/>
</dbReference>
<accession>A0A818RXU1</accession>
<evidence type="ECO:0000256" key="1">
    <source>
        <dbReference type="ARBA" id="ARBA00008455"/>
    </source>
</evidence>
<dbReference type="InterPro" id="IPR025660">
    <property type="entry name" value="Pept_his_AS"/>
</dbReference>
<dbReference type="InterPro" id="IPR039417">
    <property type="entry name" value="Peptidase_C1A_papain-like"/>
</dbReference>
<feature type="domain" description="Peptidase C1A papain C-terminal" evidence="3">
    <location>
        <begin position="144"/>
        <end position="380"/>
    </location>
</feature>
<reference evidence="5" key="1">
    <citation type="submission" date="2021-02" db="EMBL/GenBank/DDBJ databases">
        <authorList>
            <person name="Nowell W R."/>
        </authorList>
    </citation>
    <scope>NUCLEOTIDE SEQUENCE</scope>
</reference>
<comment type="similarity">
    <text evidence="1">Belongs to the peptidase C1 family.</text>
</comment>
<dbReference type="InterPro" id="IPR013201">
    <property type="entry name" value="Prot_inhib_I29"/>
</dbReference>
<evidence type="ECO:0000259" key="3">
    <source>
        <dbReference type="SMART" id="SM00645"/>
    </source>
</evidence>
<organism evidence="5 6">
    <name type="scientific">Rotaria socialis</name>
    <dbReference type="NCBI Taxonomy" id="392032"/>
    <lineage>
        <taxon>Eukaryota</taxon>
        <taxon>Metazoa</taxon>
        <taxon>Spiralia</taxon>
        <taxon>Gnathifera</taxon>
        <taxon>Rotifera</taxon>
        <taxon>Eurotatoria</taxon>
        <taxon>Bdelloidea</taxon>
        <taxon>Philodinida</taxon>
        <taxon>Philodinidae</taxon>
        <taxon>Rotaria</taxon>
    </lineage>
</organism>
<gene>
    <name evidence="5" type="ORF">FME351_LOCUS25236</name>
</gene>
<dbReference type="InterPro" id="IPR000668">
    <property type="entry name" value="Peptidase_C1A_C"/>
</dbReference>
<dbReference type="Pfam" id="PF00112">
    <property type="entry name" value="Peptidase_C1"/>
    <property type="match status" value="1"/>
</dbReference>
<name>A0A818RXU1_9BILA</name>
<dbReference type="Proteomes" id="UP000663869">
    <property type="component" value="Unassembled WGS sequence"/>
</dbReference>
<dbReference type="InterPro" id="IPR013128">
    <property type="entry name" value="Peptidase_C1A"/>
</dbReference>
<protein>
    <submittedName>
        <fullName evidence="5">Uncharacterized protein</fullName>
    </submittedName>
</protein>
<dbReference type="PRINTS" id="PR00705">
    <property type="entry name" value="PAPAIN"/>
</dbReference>
<comment type="caution">
    <text evidence="5">The sequence shown here is derived from an EMBL/GenBank/DDBJ whole genome shotgun (WGS) entry which is preliminary data.</text>
</comment>
<dbReference type="SUPFAM" id="SSF54001">
    <property type="entry name" value="Cysteine proteinases"/>
    <property type="match status" value="1"/>
</dbReference>
<feature type="chain" id="PRO_5032680870" evidence="2">
    <location>
        <begin position="20"/>
        <end position="383"/>
    </location>
</feature>
<dbReference type="GO" id="GO:0006508">
    <property type="term" value="P:proteolysis"/>
    <property type="evidence" value="ECO:0007669"/>
    <property type="project" value="InterPro"/>
</dbReference>
<feature type="signal peptide" evidence="2">
    <location>
        <begin position="1"/>
        <end position="19"/>
    </location>
</feature>
<keyword evidence="2" id="KW-0732">Signal</keyword>
<sequence>MTKFILLLIIMVGFGMVAADLDVALQSFLTSLSGKSSVRVKNNAVKGLFSLYKAELNHRPKSESEENLRLNSFNETLNAIVYHHQQGDETYNLSLNEFSDWTPDELAGLRGVQIPEESIKNTSLKKGQRLLTWNGKVAQGRATPPASFDYTERVVAGTSVPVVLPIKSQGQCGSCYAFAFITLLEFLHSLQAKSKTALSEQQIVDCSRMDNGCDGGYFTNTFNYLKSNTWQVNSETFYTYKGVASRCAFRSATGGGTRFGTLAYARVSVNNAVAMQQALIDYGPLWVSLFVGDNTASGRQTSLAFNAYRSGIFQAAGCPTSVTSTNHAVVIVGYGVDTATNIPYWKVRNSWGTSWGDSGYFRIRRGVNMCGIESGPFYIGNAG</sequence>
<dbReference type="PROSITE" id="PS00639">
    <property type="entry name" value="THIOL_PROTEASE_HIS"/>
    <property type="match status" value="1"/>
</dbReference>
<dbReference type="EMBL" id="CAJNYU010003357">
    <property type="protein sequence ID" value="CAF3663813.1"/>
    <property type="molecule type" value="Genomic_DNA"/>
</dbReference>
<dbReference type="GO" id="GO:0008234">
    <property type="term" value="F:cysteine-type peptidase activity"/>
    <property type="evidence" value="ECO:0007669"/>
    <property type="project" value="InterPro"/>
</dbReference>
<feature type="domain" description="Cathepsin propeptide inhibitor" evidence="4">
    <location>
        <begin position="49"/>
        <end position="106"/>
    </location>
</feature>
<dbReference type="PANTHER" id="PTHR12411">
    <property type="entry name" value="CYSTEINE PROTEASE FAMILY C1-RELATED"/>
    <property type="match status" value="1"/>
</dbReference>
<evidence type="ECO:0000259" key="4">
    <source>
        <dbReference type="SMART" id="SM00848"/>
    </source>
</evidence>
<evidence type="ECO:0000313" key="6">
    <source>
        <dbReference type="Proteomes" id="UP000663869"/>
    </source>
</evidence>
<dbReference type="CDD" id="cd02248">
    <property type="entry name" value="Peptidase_C1A"/>
    <property type="match status" value="1"/>
</dbReference>
<dbReference type="Pfam" id="PF08246">
    <property type="entry name" value="Inhibitor_I29"/>
    <property type="match status" value="1"/>
</dbReference>
<dbReference type="SMART" id="SM00848">
    <property type="entry name" value="Inhibitor_I29"/>
    <property type="match status" value="1"/>
</dbReference>
<dbReference type="AlphaFoldDB" id="A0A818RXU1"/>
<evidence type="ECO:0000313" key="5">
    <source>
        <dbReference type="EMBL" id="CAF3663813.1"/>
    </source>
</evidence>
<evidence type="ECO:0000256" key="2">
    <source>
        <dbReference type="SAM" id="SignalP"/>
    </source>
</evidence>
<dbReference type="Gene3D" id="3.90.70.10">
    <property type="entry name" value="Cysteine proteinases"/>
    <property type="match status" value="1"/>
</dbReference>
<proteinExistence type="inferred from homology"/>